<evidence type="ECO:0000313" key="1">
    <source>
        <dbReference type="EMBL" id="CAF1679725.1"/>
    </source>
</evidence>
<dbReference type="AlphaFoldDB" id="A0A816GVA7"/>
<organism evidence="1 2">
    <name type="scientific">Adineta ricciae</name>
    <name type="common">Rotifer</name>
    <dbReference type="NCBI Taxonomy" id="249248"/>
    <lineage>
        <taxon>Eukaryota</taxon>
        <taxon>Metazoa</taxon>
        <taxon>Spiralia</taxon>
        <taxon>Gnathifera</taxon>
        <taxon>Rotifera</taxon>
        <taxon>Eurotatoria</taxon>
        <taxon>Bdelloidea</taxon>
        <taxon>Adinetida</taxon>
        <taxon>Adinetidae</taxon>
        <taxon>Adineta</taxon>
    </lineage>
</organism>
<reference evidence="1" key="1">
    <citation type="submission" date="2021-02" db="EMBL/GenBank/DDBJ databases">
        <authorList>
            <person name="Nowell W R."/>
        </authorList>
    </citation>
    <scope>NUCLEOTIDE SEQUENCE</scope>
</reference>
<sequence>MWNNRVSTISDGSMGIAAGRSLTAQVTIGTPQATGKLAW</sequence>
<keyword evidence="2" id="KW-1185">Reference proteome</keyword>
<feature type="non-terminal residue" evidence="1">
    <location>
        <position position="39"/>
    </location>
</feature>
<protein>
    <submittedName>
        <fullName evidence="1">Uncharacterized protein</fullName>
    </submittedName>
</protein>
<evidence type="ECO:0000313" key="2">
    <source>
        <dbReference type="Proteomes" id="UP000663828"/>
    </source>
</evidence>
<name>A0A816GVA7_ADIRI</name>
<dbReference type="EMBL" id="CAJNOR010014756">
    <property type="protein sequence ID" value="CAF1679725.1"/>
    <property type="molecule type" value="Genomic_DNA"/>
</dbReference>
<comment type="caution">
    <text evidence="1">The sequence shown here is derived from an EMBL/GenBank/DDBJ whole genome shotgun (WGS) entry which is preliminary data.</text>
</comment>
<proteinExistence type="predicted"/>
<dbReference type="Proteomes" id="UP000663828">
    <property type="component" value="Unassembled WGS sequence"/>
</dbReference>
<gene>
    <name evidence="1" type="ORF">XAT740_LOCUS60312</name>
</gene>
<accession>A0A816GVA7</accession>